<keyword evidence="3" id="KW-1185">Reference proteome</keyword>
<feature type="compositionally biased region" description="Basic residues" evidence="1">
    <location>
        <begin position="43"/>
        <end position="56"/>
    </location>
</feature>
<feature type="compositionally biased region" description="Basic and acidic residues" evidence="1">
    <location>
        <begin position="1"/>
        <end position="11"/>
    </location>
</feature>
<protein>
    <recommendedName>
        <fullName evidence="4">General transcription and DNA repair factor IIH subunit TFB4</fullName>
    </recommendedName>
</protein>
<gene>
    <name evidence="2" type="ORF">ABVK25_008512</name>
</gene>
<organism evidence="2 3">
    <name type="scientific">Lepraria finkii</name>
    <dbReference type="NCBI Taxonomy" id="1340010"/>
    <lineage>
        <taxon>Eukaryota</taxon>
        <taxon>Fungi</taxon>
        <taxon>Dikarya</taxon>
        <taxon>Ascomycota</taxon>
        <taxon>Pezizomycotina</taxon>
        <taxon>Lecanoromycetes</taxon>
        <taxon>OSLEUM clade</taxon>
        <taxon>Lecanoromycetidae</taxon>
        <taxon>Lecanorales</taxon>
        <taxon>Lecanorineae</taxon>
        <taxon>Stereocaulaceae</taxon>
        <taxon>Lepraria</taxon>
    </lineage>
</organism>
<evidence type="ECO:0000313" key="3">
    <source>
        <dbReference type="Proteomes" id="UP001590951"/>
    </source>
</evidence>
<name>A0ABR4B666_9LECA</name>
<dbReference type="Proteomes" id="UP001590951">
    <property type="component" value="Unassembled WGS sequence"/>
</dbReference>
<reference evidence="2 3" key="1">
    <citation type="submission" date="2024-09" db="EMBL/GenBank/DDBJ databases">
        <title>Rethinking Asexuality: The Enigmatic Case of Functional Sexual Genes in Lepraria (Stereocaulaceae).</title>
        <authorList>
            <person name="Doellman M."/>
            <person name="Sun Y."/>
            <person name="Barcenas-Pena A."/>
            <person name="Lumbsch H.T."/>
            <person name="Grewe F."/>
        </authorList>
    </citation>
    <scope>NUCLEOTIDE SEQUENCE [LARGE SCALE GENOMIC DNA]</scope>
    <source>
        <strain evidence="2 3">Grewe 0041</strain>
    </source>
</reference>
<evidence type="ECO:0000313" key="2">
    <source>
        <dbReference type="EMBL" id="KAL2051263.1"/>
    </source>
</evidence>
<comment type="caution">
    <text evidence="2">The sequence shown here is derived from an EMBL/GenBank/DDBJ whole genome shotgun (WGS) entry which is preliminary data.</text>
</comment>
<sequence length="63" mass="6991">MNAVDGSDHYSKTSTEPPPSLLTIILDTNPSAWALLAPTLPPLRRHSQPSRLHKRPPGLQQRQ</sequence>
<feature type="region of interest" description="Disordered" evidence="1">
    <location>
        <begin position="1"/>
        <end position="23"/>
    </location>
</feature>
<accession>A0ABR4B666</accession>
<dbReference type="EMBL" id="JBHFEH010000037">
    <property type="protein sequence ID" value="KAL2051263.1"/>
    <property type="molecule type" value="Genomic_DNA"/>
</dbReference>
<evidence type="ECO:0000256" key="1">
    <source>
        <dbReference type="SAM" id="MobiDB-lite"/>
    </source>
</evidence>
<feature type="region of interest" description="Disordered" evidence="1">
    <location>
        <begin position="40"/>
        <end position="63"/>
    </location>
</feature>
<proteinExistence type="predicted"/>
<evidence type="ECO:0008006" key="4">
    <source>
        <dbReference type="Google" id="ProtNLM"/>
    </source>
</evidence>